<dbReference type="InterPro" id="IPR036398">
    <property type="entry name" value="CA_dom_sf"/>
</dbReference>
<dbReference type="PROSITE" id="PS00162">
    <property type="entry name" value="ALPHA_CA_1"/>
    <property type="match status" value="2"/>
</dbReference>
<dbReference type="Pfam" id="PF00194">
    <property type="entry name" value="Carb_anhydrase"/>
    <property type="match status" value="5"/>
</dbReference>
<dbReference type="InterPro" id="IPR001148">
    <property type="entry name" value="CA_dom"/>
</dbReference>
<evidence type="ECO:0000256" key="6">
    <source>
        <dbReference type="ARBA" id="ARBA00022723"/>
    </source>
</evidence>
<dbReference type="GO" id="GO:0008270">
    <property type="term" value="F:zinc ion binding"/>
    <property type="evidence" value="ECO:0007669"/>
    <property type="project" value="UniProtKB-UniRule"/>
</dbReference>
<dbReference type="GO" id="GO:0006730">
    <property type="term" value="P:one-carbon metabolic process"/>
    <property type="evidence" value="ECO:0007669"/>
    <property type="project" value="TreeGrafter"/>
</dbReference>
<comment type="cofactor">
    <cofactor evidence="1 10">
        <name>Zn(2+)</name>
        <dbReference type="ChEBI" id="CHEBI:29105"/>
    </cofactor>
</comment>
<evidence type="ECO:0000256" key="9">
    <source>
        <dbReference type="ARBA" id="ARBA00048348"/>
    </source>
</evidence>
<dbReference type="PROSITE" id="PS51144">
    <property type="entry name" value="ALPHA_CA_2"/>
    <property type="match status" value="3"/>
</dbReference>
<name>A0A4Y1RTS1_PRUDU</name>
<dbReference type="InterPro" id="IPR018338">
    <property type="entry name" value="Carbonic_anhydrase_a-class_CS"/>
</dbReference>
<keyword evidence="8 10" id="KW-0456">Lyase</keyword>
<feature type="domain" description="Alpha-carbonic anhydrase" evidence="11">
    <location>
        <begin position="595"/>
        <end position="821"/>
    </location>
</feature>
<evidence type="ECO:0000256" key="7">
    <source>
        <dbReference type="ARBA" id="ARBA00022833"/>
    </source>
</evidence>
<dbReference type="SUPFAM" id="SSF51069">
    <property type="entry name" value="Carbonic anhydrase"/>
    <property type="match status" value="4"/>
</dbReference>
<dbReference type="CDD" id="cd03124">
    <property type="entry name" value="alpha_CA_prokaryotic_like"/>
    <property type="match status" value="3"/>
</dbReference>
<feature type="domain" description="Alpha-carbonic anhydrase" evidence="11">
    <location>
        <begin position="369"/>
        <end position="576"/>
    </location>
</feature>
<comment type="function">
    <text evidence="2 10">Reversible hydration of carbon dioxide.</text>
</comment>
<evidence type="ECO:0000256" key="8">
    <source>
        <dbReference type="ARBA" id="ARBA00023239"/>
    </source>
</evidence>
<dbReference type="PANTHER" id="PTHR18952">
    <property type="entry name" value="CARBONIC ANHYDRASE"/>
    <property type="match status" value="1"/>
</dbReference>
<evidence type="ECO:0000259" key="11">
    <source>
        <dbReference type="PROSITE" id="PS51144"/>
    </source>
</evidence>
<dbReference type="SMART" id="SM01057">
    <property type="entry name" value="Carb_anhydrase"/>
    <property type="match status" value="3"/>
</dbReference>
<keyword evidence="6 10" id="KW-0479">Metal-binding</keyword>
<reference evidence="12" key="1">
    <citation type="journal article" date="2019" name="Science">
        <title>Mutation of a bHLH transcription factor allowed almond domestication.</title>
        <authorList>
            <person name="Sanchez-Perez R."/>
            <person name="Pavan S."/>
            <person name="Mazzeo R."/>
            <person name="Moldovan C."/>
            <person name="Aiese Cigliano R."/>
            <person name="Del Cueto J."/>
            <person name="Ricciardi F."/>
            <person name="Lotti C."/>
            <person name="Ricciardi L."/>
            <person name="Dicenta F."/>
            <person name="Lopez-Marques R.L."/>
            <person name="Lindberg Moller B."/>
        </authorList>
    </citation>
    <scope>NUCLEOTIDE SEQUENCE</scope>
</reference>
<evidence type="ECO:0000313" key="12">
    <source>
        <dbReference type="EMBL" id="BBH07749.1"/>
    </source>
</evidence>
<dbReference type="GO" id="GO:0004089">
    <property type="term" value="F:carbonate dehydratase activity"/>
    <property type="evidence" value="ECO:0007669"/>
    <property type="project" value="UniProtKB-UniRule"/>
</dbReference>
<dbReference type="InterPro" id="IPR023561">
    <property type="entry name" value="Carbonic_anhydrase_a-class"/>
</dbReference>
<evidence type="ECO:0000256" key="1">
    <source>
        <dbReference type="ARBA" id="ARBA00001947"/>
    </source>
</evidence>
<keyword evidence="7 10" id="KW-0862">Zinc</keyword>
<evidence type="ECO:0000256" key="10">
    <source>
        <dbReference type="RuleBase" id="RU367011"/>
    </source>
</evidence>
<dbReference type="GO" id="GO:0009570">
    <property type="term" value="C:chloroplast stroma"/>
    <property type="evidence" value="ECO:0007669"/>
    <property type="project" value="UniProtKB-SubCell"/>
</dbReference>
<dbReference type="EMBL" id="AP019303">
    <property type="protein sequence ID" value="BBH07749.1"/>
    <property type="molecule type" value="Genomic_DNA"/>
</dbReference>
<evidence type="ECO:0000256" key="2">
    <source>
        <dbReference type="ARBA" id="ARBA00002904"/>
    </source>
</evidence>
<evidence type="ECO:0000256" key="4">
    <source>
        <dbReference type="ARBA" id="ARBA00006365"/>
    </source>
</evidence>
<protein>
    <recommendedName>
        <fullName evidence="5 10">Carbonic anhydrase</fullName>
        <ecNumber evidence="5 10">4.2.1.1</ecNumber>
    </recommendedName>
</protein>
<proteinExistence type="inferred from homology"/>
<dbReference type="Gene3D" id="3.10.200.10">
    <property type="entry name" value="Alpha carbonic anhydrase"/>
    <property type="match status" value="5"/>
</dbReference>
<comment type="subcellular location">
    <subcellularLocation>
        <location evidence="3">Plastid</location>
        <location evidence="3">Chloroplast stroma</location>
    </subcellularLocation>
</comment>
<comment type="similarity">
    <text evidence="4">Belongs to the alpha-class carbonic anhydrase family.</text>
</comment>
<dbReference type="PANTHER" id="PTHR18952:SF201">
    <property type="entry name" value="CARBONIC ANHYDRASE"/>
    <property type="match status" value="1"/>
</dbReference>
<feature type="domain" description="Alpha-carbonic anhydrase" evidence="11">
    <location>
        <begin position="81"/>
        <end position="363"/>
    </location>
</feature>
<dbReference type="AlphaFoldDB" id="A0A4Y1RTS1"/>
<dbReference type="InterPro" id="IPR041891">
    <property type="entry name" value="Alpha_CA_prokaryot-like"/>
</dbReference>
<evidence type="ECO:0000256" key="3">
    <source>
        <dbReference type="ARBA" id="ARBA00004470"/>
    </source>
</evidence>
<comment type="catalytic activity">
    <reaction evidence="9 10">
        <text>hydrogencarbonate + H(+) = CO2 + H2O</text>
        <dbReference type="Rhea" id="RHEA:10748"/>
        <dbReference type="ChEBI" id="CHEBI:15377"/>
        <dbReference type="ChEBI" id="CHEBI:15378"/>
        <dbReference type="ChEBI" id="CHEBI:16526"/>
        <dbReference type="ChEBI" id="CHEBI:17544"/>
        <dbReference type="EC" id="4.2.1.1"/>
    </reaction>
</comment>
<sequence>MLTILKQCQPQPRYRTCKITFAAFYSQIKGRAGAVKYSRKHTKCEPKRTKYAGKSHNFKGNSKVKVKSHYNVFLLCQKDERDFDYVEGSKKGPAYWGDIKKEWAACKHGGMQSPIDLPGKSFQILPSLVELKRIYKPSNATLKNRGHDIMLEWAGNAGSIEISGIQYFLKQSHWHSPSEHSINGKSIGVIDPAEIVEFDGKNYYRYTGSLTIPPCTEGVIWIMSKQIEWEGDAGSIKINGTDYFFKQCHWHTPSEHSINGIRSHSLSLISFVLKIQNSLFIRYDLELHMVHQSTDPKIKNRDDGVIPTLTISGEQDIMSEVATKEVHLGVIDPREIKWTSFSFYRYIGSLTSPPCAEGVIWTINERNAIEFEYKTGSKKGPEHWGELKKEWKTCKDGKSQSPIDLRDGIATKVNSSLEHFKVSYKPAEAMIENEGPVIAVVWEGDAGSISINGTDYILRQCHWHSPSEHSINGKRYDLELHMVHRAKNNNVAVVGFLYEIGKPNPFLSEVTKEIASMTDVEKNVQLGVIDPRKMKEAQTGFQDAKKRKMREDSSKFYRYMGSFTTPPCTEGVTWTINKQLHHDHSHWVFGAGQEIEFDYRNGNDKGPEHWGELKKEWAACKYGKLQSPIDLSDDRATKVIPSSEDLQMSYKPCNATMKNEGHYIAMEWEGDAGSVKINGTDYFLKQCHWHTPSEHSINGIRYDLELHMLHRSPDLNNKAVVALLFKIGSPNPLLSKVHNGLESMIGTKETQLELTDPSEIKWSSLKFYRYIGSLTTPPCTEGVIWIVNEMYAKMNARPSQPLNDRDIMLYSTLLRQPVLRN</sequence>
<accession>A0A4Y1RTS1</accession>
<evidence type="ECO:0000256" key="5">
    <source>
        <dbReference type="ARBA" id="ARBA00012925"/>
    </source>
</evidence>
<gene>
    <name evidence="12" type="ORF">Prudu_019769</name>
</gene>
<comment type="similarity">
    <text evidence="10">Belongs to the alpha-carbonic anhydrase family.</text>
</comment>
<organism evidence="12">
    <name type="scientific">Prunus dulcis</name>
    <name type="common">Almond</name>
    <name type="synonym">Amygdalus dulcis</name>
    <dbReference type="NCBI Taxonomy" id="3755"/>
    <lineage>
        <taxon>Eukaryota</taxon>
        <taxon>Viridiplantae</taxon>
        <taxon>Streptophyta</taxon>
        <taxon>Embryophyta</taxon>
        <taxon>Tracheophyta</taxon>
        <taxon>Spermatophyta</taxon>
        <taxon>Magnoliopsida</taxon>
        <taxon>eudicotyledons</taxon>
        <taxon>Gunneridae</taxon>
        <taxon>Pentapetalae</taxon>
        <taxon>rosids</taxon>
        <taxon>fabids</taxon>
        <taxon>Rosales</taxon>
        <taxon>Rosaceae</taxon>
        <taxon>Amygdaloideae</taxon>
        <taxon>Amygdaleae</taxon>
        <taxon>Prunus</taxon>
    </lineage>
</organism>
<dbReference type="EC" id="4.2.1.1" evidence="5 10"/>